<feature type="domain" description="HAMP" evidence="13">
    <location>
        <begin position="206"/>
        <end position="258"/>
    </location>
</feature>
<sequence>MTTDSAGARPRRRIPARVLIIGWVMLLMFGVLLLVNVVTRGELHRSVENQVNQALAQEIEEFVGVAARGVNRSTQLPYTSVEELLDSHLERQFPDDDEVVVAVLPDGRILRQDRGEPYPFAQRSERVRAVVDDPAEAGSMKTGDGELLWRKVQVQPRAEGEGPGYFIVGFAIDRDRAEVADTMRTLTVVSVVGLLLAGLGAYLVSGRILAPIRLVRNAAAEISEKDLTRRIDVRGHDDVSALAEQFNAMLDRLAEAFATQRRFLDDAGHELRTPITIVRGHLELMGDDPAERAAVMRLVTEELDRMSRIVEELLVLAKSERPDFVTPQQVSVTELTVDIHSKVRALGERRWLLDSVGEGDARVDPQRVTQAIVALAHNAVGHTGDGDEIRIGSSLYAGPDGAPTVSFWVTDTGPGISAEDRERIFERFQRGPRNAGAFRSRTGAGLGLAIVRAIAEAHGGTVKVHSEPGHGATFGIEMPAGMPLERISL</sequence>
<dbReference type="Proteomes" id="UP001479933">
    <property type="component" value="Chromosome"/>
</dbReference>
<evidence type="ECO:0000256" key="9">
    <source>
        <dbReference type="ARBA" id="ARBA00023012"/>
    </source>
</evidence>
<dbReference type="EC" id="2.7.13.3" evidence="3"/>
<evidence type="ECO:0000259" key="12">
    <source>
        <dbReference type="PROSITE" id="PS50109"/>
    </source>
</evidence>
<evidence type="ECO:0000256" key="11">
    <source>
        <dbReference type="SAM" id="Phobius"/>
    </source>
</evidence>
<dbReference type="EMBL" id="CP136137">
    <property type="protein sequence ID" value="WYY08820.1"/>
    <property type="molecule type" value="Genomic_DNA"/>
</dbReference>
<dbReference type="InterPro" id="IPR003660">
    <property type="entry name" value="HAMP_dom"/>
</dbReference>
<dbReference type="RefSeq" id="WP_244885399.1">
    <property type="nucleotide sequence ID" value="NZ_CP136137.1"/>
</dbReference>
<dbReference type="Pfam" id="PF00672">
    <property type="entry name" value="HAMP"/>
    <property type="match status" value="1"/>
</dbReference>
<feature type="transmembrane region" description="Helical" evidence="11">
    <location>
        <begin position="20"/>
        <end position="39"/>
    </location>
</feature>
<evidence type="ECO:0000256" key="3">
    <source>
        <dbReference type="ARBA" id="ARBA00012438"/>
    </source>
</evidence>
<gene>
    <name evidence="14" type="ORF">RVF87_07120</name>
</gene>
<evidence type="ECO:0000256" key="5">
    <source>
        <dbReference type="ARBA" id="ARBA00022679"/>
    </source>
</evidence>
<dbReference type="PANTHER" id="PTHR45436">
    <property type="entry name" value="SENSOR HISTIDINE KINASE YKOH"/>
    <property type="match status" value="1"/>
</dbReference>
<dbReference type="InterPro" id="IPR003594">
    <property type="entry name" value="HATPase_dom"/>
</dbReference>
<dbReference type="PROSITE" id="PS50109">
    <property type="entry name" value="HIS_KIN"/>
    <property type="match status" value="1"/>
</dbReference>
<evidence type="ECO:0000256" key="1">
    <source>
        <dbReference type="ARBA" id="ARBA00000085"/>
    </source>
</evidence>
<dbReference type="CDD" id="cd06225">
    <property type="entry name" value="HAMP"/>
    <property type="match status" value="1"/>
</dbReference>
<keyword evidence="5" id="KW-0808">Transferase</keyword>
<feature type="transmembrane region" description="Helical" evidence="11">
    <location>
        <begin position="186"/>
        <end position="204"/>
    </location>
</feature>
<name>A0ABZ2U529_9ACTN</name>
<keyword evidence="15" id="KW-1185">Reference proteome</keyword>
<dbReference type="InterPro" id="IPR005467">
    <property type="entry name" value="His_kinase_dom"/>
</dbReference>
<keyword evidence="9" id="KW-0902">Two-component regulatory system</keyword>
<dbReference type="Pfam" id="PF00512">
    <property type="entry name" value="HisKA"/>
    <property type="match status" value="1"/>
</dbReference>
<evidence type="ECO:0000256" key="10">
    <source>
        <dbReference type="ARBA" id="ARBA00023136"/>
    </source>
</evidence>
<dbReference type="SUPFAM" id="SSF47384">
    <property type="entry name" value="Homodimeric domain of signal transducing histidine kinase"/>
    <property type="match status" value="1"/>
</dbReference>
<comment type="catalytic activity">
    <reaction evidence="1">
        <text>ATP + protein L-histidine = ADP + protein N-phospho-L-histidine.</text>
        <dbReference type="EC" id="2.7.13.3"/>
    </reaction>
</comment>
<dbReference type="Pfam" id="PF02518">
    <property type="entry name" value="HATPase_c"/>
    <property type="match status" value="1"/>
</dbReference>
<evidence type="ECO:0000256" key="6">
    <source>
        <dbReference type="ARBA" id="ARBA00022692"/>
    </source>
</evidence>
<dbReference type="PANTHER" id="PTHR45436:SF5">
    <property type="entry name" value="SENSOR HISTIDINE KINASE TRCS"/>
    <property type="match status" value="1"/>
</dbReference>
<keyword evidence="8 11" id="KW-1133">Transmembrane helix</keyword>
<evidence type="ECO:0000313" key="14">
    <source>
        <dbReference type="EMBL" id="WYY08820.1"/>
    </source>
</evidence>
<evidence type="ECO:0000259" key="13">
    <source>
        <dbReference type="PROSITE" id="PS50885"/>
    </source>
</evidence>
<keyword evidence="7 14" id="KW-0418">Kinase</keyword>
<dbReference type="InterPro" id="IPR050428">
    <property type="entry name" value="TCS_sensor_his_kinase"/>
</dbReference>
<dbReference type="InterPro" id="IPR003661">
    <property type="entry name" value="HisK_dim/P_dom"/>
</dbReference>
<reference evidence="14 15" key="1">
    <citation type="journal article" date="2023" name="Virus Evol.">
        <title>Computational host range prediction-The good, the bad, and the ugly.</title>
        <authorList>
            <person name="Howell A.A."/>
            <person name="Versoza C.J."/>
            <person name="Pfeifer S.P."/>
        </authorList>
    </citation>
    <scope>NUCLEOTIDE SEQUENCE [LARGE SCALE GENOMIC DNA]</scope>
    <source>
        <strain evidence="14 15">1610/1b</strain>
    </source>
</reference>
<dbReference type="SMART" id="SM00304">
    <property type="entry name" value="HAMP"/>
    <property type="match status" value="1"/>
</dbReference>
<protein>
    <recommendedName>
        <fullName evidence="3">histidine kinase</fullName>
        <ecNumber evidence="3">2.7.13.3</ecNumber>
    </recommendedName>
</protein>
<evidence type="ECO:0000256" key="2">
    <source>
        <dbReference type="ARBA" id="ARBA00004236"/>
    </source>
</evidence>
<evidence type="ECO:0000313" key="15">
    <source>
        <dbReference type="Proteomes" id="UP001479933"/>
    </source>
</evidence>
<dbReference type="SUPFAM" id="SSF55874">
    <property type="entry name" value="ATPase domain of HSP90 chaperone/DNA topoisomerase II/histidine kinase"/>
    <property type="match status" value="1"/>
</dbReference>
<dbReference type="InterPro" id="IPR036097">
    <property type="entry name" value="HisK_dim/P_sf"/>
</dbReference>
<proteinExistence type="predicted"/>
<evidence type="ECO:0000256" key="7">
    <source>
        <dbReference type="ARBA" id="ARBA00022777"/>
    </source>
</evidence>
<dbReference type="InterPro" id="IPR004358">
    <property type="entry name" value="Sig_transdc_His_kin-like_C"/>
</dbReference>
<dbReference type="PRINTS" id="PR00344">
    <property type="entry name" value="BCTRLSENSOR"/>
</dbReference>
<dbReference type="SMART" id="SM00388">
    <property type="entry name" value="HisKA"/>
    <property type="match status" value="1"/>
</dbReference>
<dbReference type="Gene3D" id="6.10.340.10">
    <property type="match status" value="1"/>
</dbReference>
<keyword evidence="10 11" id="KW-0472">Membrane</keyword>
<dbReference type="CDD" id="cd00075">
    <property type="entry name" value="HATPase"/>
    <property type="match status" value="1"/>
</dbReference>
<comment type="subcellular location">
    <subcellularLocation>
        <location evidence="2">Cell membrane</location>
    </subcellularLocation>
</comment>
<keyword evidence="4" id="KW-0597">Phosphoprotein</keyword>
<dbReference type="SUPFAM" id="SSF158472">
    <property type="entry name" value="HAMP domain-like"/>
    <property type="match status" value="1"/>
</dbReference>
<feature type="domain" description="Histidine kinase" evidence="12">
    <location>
        <begin position="266"/>
        <end position="482"/>
    </location>
</feature>
<dbReference type="CDD" id="cd00082">
    <property type="entry name" value="HisKA"/>
    <property type="match status" value="1"/>
</dbReference>
<dbReference type="InterPro" id="IPR036890">
    <property type="entry name" value="HATPase_C_sf"/>
</dbReference>
<dbReference type="PROSITE" id="PS50885">
    <property type="entry name" value="HAMP"/>
    <property type="match status" value="1"/>
</dbReference>
<evidence type="ECO:0000256" key="8">
    <source>
        <dbReference type="ARBA" id="ARBA00022989"/>
    </source>
</evidence>
<keyword evidence="6 11" id="KW-0812">Transmembrane</keyword>
<evidence type="ECO:0000256" key="4">
    <source>
        <dbReference type="ARBA" id="ARBA00022553"/>
    </source>
</evidence>
<accession>A0ABZ2U529</accession>
<organism evidence="14 15">
    <name type="scientific">Gordonia hydrophobica</name>
    <dbReference type="NCBI Taxonomy" id="40516"/>
    <lineage>
        <taxon>Bacteria</taxon>
        <taxon>Bacillati</taxon>
        <taxon>Actinomycetota</taxon>
        <taxon>Actinomycetes</taxon>
        <taxon>Mycobacteriales</taxon>
        <taxon>Gordoniaceae</taxon>
        <taxon>Gordonia</taxon>
    </lineage>
</organism>
<dbReference type="GO" id="GO:0016301">
    <property type="term" value="F:kinase activity"/>
    <property type="evidence" value="ECO:0007669"/>
    <property type="project" value="UniProtKB-KW"/>
</dbReference>
<dbReference type="Gene3D" id="3.30.565.10">
    <property type="entry name" value="Histidine kinase-like ATPase, C-terminal domain"/>
    <property type="match status" value="1"/>
</dbReference>
<dbReference type="SMART" id="SM00387">
    <property type="entry name" value="HATPase_c"/>
    <property type="match status" value="1"/>
</dbReference>
<dbReference type="Gene3D" id="1.10.287.130">
    <property type="match status" value="1"/>
</dbReference>